<sequence>MTFRRTAPAAARRKVAQEMPEYFPIKDLVDEGTVIA</sequence>
<gene>
    <name evidence="1" type="ORF">PTE31013_03141</name>
</gene>
<dbReference type="AlphaFoldDB" id="A0A5E4WAP6"/>
<accession>A0A5E4WAP6</accession>
<name>A0A5E4WAP6_9BURK</name>
<protein>
    <submittedName>
        <fullName evidence="1">Uncharacterized protein</fullName>
    </submittedName>
</protein>
<reference evidence="1 2" key="1">
    <citation type="submission" date="2019-08" db="EMBL/GenBank/DDBJ databases">
        <authorList>
            <person name="Peeters C."/>
        </authorList>
    </citation>
    <scope>NUCLEOTIDE SEQUENCE [LARGE SCALE GENOMIC DNA]</scope>
    <source>
        <strain evidence="1 2">LMG 31013</strain>
    </source>
</reference>
<dbReference type="EMBL" id="CABPRU010000007">
    <property type="protein sequence ID" value="VVE20606.1"/>
    <property type="molecule type" value="Genomic_DNA"/>
</dbReference>
<evidence type="ECO:0000313" key="1">
    <source>
        <dbReference type="EMBL" id="VVE20606.1"/>
    </source>
</evidence>
<keyword evidence="2" id="KW-1185">Reference proteome</keyword>
<proteinExistence type="predicted"/>
<evidence type="ECO:0000313" key="2">
    <source>
        <dbReference type="Proteomes" id="UP000334380"/>
    </source>
</evidence>
<organism evidence="1 2">
    <name type="scientific">Pandoraea terrigena</name>
    <dbReference type="NCBI Taxonomy" id="2508292"/>
    <lineage>
        <taxon>Bacteria</taxon>
        <taxon>Pseudomonadati</taxon>
        <taxon>Pseudomonadota</taxon>
        <taxon>Betaproteobacteria</taxon>
        <taxon>Burkholderiales</taxon>
        <taxon>Burkholderiaceae</taxon>
        <taxon>Pandoraea</taxon>
    </lineage>
</organism>
<dbReference type="Proteomes" id="UP000334380">
    <property type="component" value="Unassembled WGS sequence"/>
</dbReference>